<dbReference type="SUPFAM" id="SSF46894">
    <property type="entry name" value="C-terminal effector domain of the bipartite response regulators"/>
    <property type="match status" value="1"/>
</dbReference>
<dbReference type="AlphaFoldDB" id="A0A967APL5"/>
<keyword evidence="3" id="KW-0804">Transcription</keyword>
<evidence type="ECO:0000256" key="1">
    <source>
        <dbReference type="ARBA" id="ARBA00023015"/>
    </source>
</evidence>
<evidence type="ECO:0000313" key="5">
    <source>
        <dbReference type="EMBL" id="NHF58019.1"/>
    </source>
</evidence>
<keyword evidence="2" id="KW-0238">DNA-binding</keyword>
<protein>
    <submittedName>
        <fullName evidence="5">Helix-turn-helix transcriptional regulator</fullName>
    </submittedName>
</protein>
<keyword evidence="1" id="KW-0805">Transcription regulation</keyword>
<dbReference type="GO" id="GO:0006355">
    <property type="term" value="P:regulation of DNA-templated transcription"/>
    <property type="evidence" value="ECO:0007669"/>
    <property type="project" value="InterPro"/>
</dbReference>
<reference evidence="5" key="2">
    <citation type="submission" date="2020-03" db="EMBL/GenBank/DDBJ databases">
        <title>Flavobacteriaceae bacterium strain TP-CH-4, a member of the family Flavobacteriaceae isolated from a deep-sea seamount.</title>
        <authorList>
            <person name="Zhang D.-C."/>
        </authorList>
    </citation>
    <scope>NUCLEOTIDE SEQUENCE</scope>
    <source>
        <strain evidence="5">TP-CH-4</strain>
    </source>
</reference>
<dbReference type="PANTHER" id="PTHR44688:SF16">
    <property type="entry name" value="DNA-BINDING TRANSCRIPTIONAL ACTIVATOR DEVR_DOSR"/>
    <property type="match status" value="1"/>
</dbReference>
<dbReference type="EMBL" id="VIKU02000001">
    <property type="protein sequence ID" value="NHF58019.1"/>
    <property type="molecule type" value="Genomic_DNA"/>
</dbReference>
<dbReference type="Gene3D" id="1.10.10.10">
    <property type="entry name" value="Winged helix-like DNA-binding domain superfamily/Winged helix DNA-binding domain"/>
    <property type="match status" value="1"/>
</dbReference>
<sequence>MICVYQIETDHFLHCNSRFKTLIGPDCDRLIEEGWRFWLSRIDPKESLWIRNSIFDYFALPFTRNPLTLRYHMTNSDAKRVCIKHEMHLHKMERQTLSLNYFFDVTDKERIEQYFELSEKVDNPLFSNEQSLHISTREKEVLRLIANGFSSKEIADMLFISNHTAISHRKNLIEKFQVKNTAHLIKKAAAFICL</sequence>
<dbReference type="PRINTS" id="PR00038">
    <property type="entry name" value="HTHLUXR"/>
</dbReference>
<organism evidence="5 6">
    <name type="scientific">Pelagihabitans pacificus</name>
    <dbReference type="NCBI Taxonomy" id="2696054"/>
    <lineage>
        <taxon>Bacteria</taxon>
        <taxon>Pseudomonadati</taxon>
        <taxon>Bacteroidota</taxon>
        <taxon>Flavobacteriia</taxon>
        <taxon>Flavobacteriales</taxon>
        <taxon>Flavobacteriaceae</taxon>
        <taxon>Pelagihabitans</taxon>
    </lineage>
</organism>
<dbReference type="PANTHER" id="PTHR44688">
    <property type="entry name" value="DNA-BINDING TRANSCRIPTIONAL ACTIVATOR DEVR_DOSR"/>
    <property type="match status" value="1"/>
</dbReference>
<dbReference type="SMART" id="SM00421">
    <property type="entry name" value="HTH_LUXR"/>
    <property type="match status" value="1"/>
</dbReference>
<dbReference type="CDD" id="cd06170">
    <property type="entry name" value="LuxR_C_like"/>
    <property type="match status" value="1"/>
</dbReference>
<keyword evidence="6" id="KW-1185">Reference proteome</keyword>
<feature type="domain" description="HTH luxR-type" evidence="4">
    <location>
        <begin position="127"/>
        <end position="192"/>
    </location>
</feature>
<evidence type="ECO:0000259" key="4">
    <source>
        <dbReference type="PROSITE" id="PS50043"/>
    </source>
</evidence>
<dbReference type="InterPro" id="IPR000792">
    <property type="entry name" value="Tscrpt_reg_LuxR_C"/>
</dbReference>
<evidence type="ECO:0000256" key="2">
    <source>
        <dbReference type="ARBA" id="ARBA00023125"/>
    </source>
</evidence>
<name>A0A967APL5_9FLAO</name>
<dbReference type="InterPro" id="IPR016032">
    <property type="entry name" value="Sig_transdc_resp-reg_C-effctor"/>
</dbReference>
<dbReference type="PROSITE" id="PS50043">
    <property type="entry name" value="HTH_LUXR_2"/>
    <property type="match status" value="1"/>
</dbReference>
<reference evidence="5" key="1">
    <citation type="submission" date="2019-07" db="EMBL/GenBank/DDBJ databases">
        <authorList>
            <person name="De-Chao Zhang Q."/>
        </authorList>
    </citation>
    <scope>NUCLEOTIDE SEQUENCE</scope>
    <source>
        <strain evidence="5">TP-CH-4</strain>
    </source>
</reference>
<accession>A0A967APL5</accession>
<gene>
    <name evidence="5" type="ORF">FK220_001615</name>
</gene>
<dbReference type="InterPro" id="IPR036388">
    <property type="entry name" value="WH-like_DNA-bd_sf"/>
</dbReference>
<evidence type="ECO:0000313" key="6">
    <source>
        <dbReference type="Proteomes" id="UP000707206"/>
    </source>
</evidence>
<comment type="caution">
    <text evidence="5">The sequence shown here is derived from an EMBL/GenBank/DDBJ whole genome shotgun (WGS) entry which is preliminary data.</text>
</comment>
<evidence type="ECO:0000256" key="3">
    <source>
        <dbReference type="ARBA" id="ARBA00023163"/>
    </source>
</evidence>
<dbReference type="Proteomes" id="UP000707206">
    <property type="component" value="Unassembled WGS sequence"/>
</dbReference>
<dbReference type="GO" id="GO:0003677">
    <property type="term" value="F:DNA binding"/>
    <property type="evidence" value="ECO:0007669"/>
    <property type="project" value="UniProtKB-KW"/>
</dbReference>
<dbReference type="Pfam" id="PF00196">
    <property type="entry name" value="GerE"/>
    <property type="match status" value="1"/>
</dbReference>
<proteinExistence type="predicted"/>